<evidence type="ECO:0000313" key="1">
    <source>
        <dbReference type="EMBL" id="KIS35193.1"/>
    </source>
</evidence>
<comment type="caution">
    <text evidence="1">The sequence shown here is derived from an EMBL/GenBank/DDBJ whole genome shotgun (WGS) entry which is preliminary data.</text>
</comment>
<organism evidence="1 2">
    <name type="scientific">Haemophilus influenzae</name>
    <dbReference type="NCBI Taxonomy" id="727"/>
    <lineage>
        <taxon>Bacteria</taxon>
        <taxon>Pseudomonadati</taxon>
        <taxon>Pseudomonadota</taxon>
        <taxon>Gammaproteobacteria</taxon>
        <taxon>Pasteurellales</taxon>
        <taxon>Pasteurellaceae</taxon>
        <taxon>Haemophilus</taxon>
    </lineage>
</organism>
<accession>A0A158SWE9</accession>
<gene>
    <name evidence="1" type="ORF">NTHI1209_00796</name>
</gene>
<dbReference type="Proteomes" id="UP000050700">
    <property type="component" value="Unassembled WGS sequence"/>
</dbReference>
<evidence type="ECO:0000313" key="2">
    <source>
        <dbReference type="Proteomes" id="UP000050700"/>
    </source>
</evidence>
<protein>
    <submittedName>
        <fullName evidence="1">Uncharacterized protein</fullName>
    </submittedName>
</protein>
<name>A0A158SWE9_HAEIF</name>
<sequence length="61" mass="7485">MLKNKNRNHRTLRNKKFLKFSLEMRKNIHILQFVINRSKSPTPNFKIFTRSTKWEKLLVLT</sequence>
<dbReference type="AlphaFoldDB" id="A0A158SWE9"/>
<proteinExistence type="predicted"/>
<dbReference type="EMBL" id="JMQP01000002">
    <property type="protein sequence ID" value="KIS35193.1"/>
    <property type="molecule type" value="Genomic_DNA"/>
</dbReference>
<reference evidence="1 2" key="1">
    <citation type="submission" date="2014-05" db="EMBL/GenBank/DDBJ databases">
        <title>Methylome analysis of the phasevarions of Haemophilus influenzae.</title>
        <authorList>
            <person name="Atack J.M."/>
            <person name="Fox K.L."/>
            <person name="Power P.M."/>
            <person name="Clark T."/>
            <person name="Jurcisek J."/>
            <person name="Korlach J."/>
            <person name="Bakaletz L.O."/>
            <person name="Jennings M.P."/>
        </authorList>
    </citation>
    <scope>NUCLEOTIDE SEQUENCE [LARGE SCALE GENOMIC DNA]</scope>
    <source>
        <strain evidence="1 2">1209</strain>
    </source>
</reference>